<name>A0A0R2NBX1_9LACO</name>
<protein>
    <submittedName>
        <fullName evidence="1">Uncharacterized protein</fullName>
    </submittedName>
</protein>
<comment type="caution">
    <text evidence="1">The sequence shown here is derived from an EMBL/GenBank/DDBJ whole genome shotgun (WGS) entry which is preliminary data.</text>
</comment>
<organism evidence="1 2">
    <name type="scientific">Lactiplantibacillus fabifermentans DSM 21115</name>
    <dbReference type="NCBI Taxonomy" id="1413187"/>
    <lineage>
        <taxon>Bacteria</taxon>
        <taxon>Bacillati</taxon>
        <taxon>Bacillota</taxon>
        <taxon>Bacilli</taxon>
        <taxon>Lactobacillales</taxon>
        <taxon>Lactobacillaceae</taxon>
        <taxon>Lactiplantibacillus</taxon>
    </lineage>
</organism>
<sequence length="56" mass="6277">MAAAIANFQTERPPQPTELLRWRALGGAPCREDWLANYPASLRRRLLRLAVDSGEA</sequence>
<keyword evidence="2" id="KW-1185">Reference proteome</keyword>
<evidence type="ECO:0000313" key="1">
    <source>
        <dbReference type="EMBL" id="KRO22306.1"/>
    </source>
</evidence>
<reference evidence="1 2" key="1">
    <citation type="journal article" date="2015" name="Genome Announc.">
        <title>Expanding the biotechnology potential of lactobacilli through comparative genomics of 213 strains and associated genera.</title>
        <authorList>
            <person name="Sun Z."/>
            <person name="Harris H.M."/>
            <person name="McCann A."/>
            <person name="Guo C."/>
            <person name="Argimon S."/>
            <person name="Zhang W."/>
            <person name="Yang X."/>
            <person name="Jeffery I.B."/>
            <person name="Cooney J.C."/>
            <person name="Kagawa T.F."/>
            <person name="Liu W."/>
            <person name="Song Y."/>
            <person name="Salvetti E."/>
            <person name="Wrobel A."/>
            <person name="Rasinkangas P."/>
            <person name="Parkhill J."/>
            <person name="Rea M.C."/>
            <person name="O'Sullivan O."/>
            <person name="Ritari J."/>
            <person name="Douillard F.P."/>
            <person name="Paul Ross R."/>
            <person name="Yang R."/>
            <person name="Briner A.E."/>
            <person name="Felis G.E."/>
            <person name="de Vos W.M."/>
            <person name="Barrangou R."/>
            <person name="Klaenhammer T.R."/>
            <person name="Caufield P.W."/>
            <person name="Cui Y."/>
            <person name="Zhang H."/>
            <person name="O'Toole P.W."/>
        </authorList>
    </citation>
    <scope>NUCLEOTIDE SEQUENCE [LARGE SCALE GENOMIC DNA]</scope>
    <source>
        <strain evidence="1 2">DSM 21115</strain>
    </source>
</reference>
<dbReference type="AlphaFoldDB" id="A0A0R2NBX1"/>
<evidence type="ECO:0000313" key="2">
    <source>
        <dbReference type="Proteomes" id="UP000050920"/>
    </source>
</evidence>
<accession>A0A0R2NBX1</accession>
<gene>
    <name evidence="1" type="ORF">DY78_GL002144</name>
</gene>
<dbReference type="Proteomes" id="UP000050920">
    <property type="component" value="Unassembled WGS sequence"/>
</dbReference>
<dbReference type="EMBL" id="AYGX02000177">
    <property type="protein sequence ID" value="KRO22306.1"/>
    <property type="molecule type" value="Genomic_DNA"/>
</dbReference>
<proteinExistence type="predicted"/>